<comment type="caution">
    <text evidence="2">The sequence shown here is derived from an EMBL/GenBank/DDBJ whole genome shotgun (WGS) entry which is preliminary data.</text>
</comment>
<dbReference type="Pfam" id="PF13466">
    <property type="entry name" value="STAS_2"/>
    <property type="match status" value="1"/>
</dbReference>
<organism evidence="2 3">
    <name type="scientific">Acidithiobacillus caldus</name>
    <dbReference type="NCBI Taxonomy" id="33059"/>
    <lineage>
        <taxon>Bacteria</taxon>
        <taxon>Pseudomonadati</taxon>
        <taxon>Pseudomonadota</taxon>
        <taxon>Acidithiobacillia</taxon>
        <taxon>Acidithiobacillales</taxon>
        <taxon>Acidithiobacillaceae</taxon>
        <taxon>Acidithiobacillus</taxon>
    </lineage>
</organism>
<dbReference type="CDD" id="cd07043">
    <property type="entry name" value="STAS_anti-anti-sigma_factors"/>
    <property type="match status" value="1"/>
</dbReference>
<dbReference type="RefSeq" id="WP_070113927.1">
    <property type="nucleotide sequence ID" value="NZ_JAAXYT010000278.1"/>
</dbReference>
<dbReference type="Gene3D" id="3.30.750.24">
    <property type="entry name" value="STAS domain"/>
    <property type="match status" value="1"/>
</dbReference>
<feature type="domain" description="MlaB-like STAS" evidence="1">
    <location>
        <begin position="19"/>
        <end position="96"/>
    </location>
</feature>
<evidence type="ECO:0000313" key="3">
    <source>
        <dbReference type="Proteomes" id="UP000175616"/>
    </source>
</evidence>
<gene>
    <name evidence="2" type="ORF">BAE27_13040</name>
</gene>
<sequence>MTEGRARWQIGQEDGQSVLQLSGDWRLDALDEALRSEELRSLAVDRVRLDDVDAADSATLALLLDWQERALQRKRPLVLTGLGPGLRELVHLYGLEALLTEAPGEKDEGDRGH</sequence>
<evidence type="ECO:0000313" key="2">
    <source>
        <dbReference type="EMBL" id="OFC29811.1"/>
    </source>
</evidence>
<protein>
    <recommendedName>
        <fullName evidence="1">MlaB-like STAS domain-containing protein</fullName>
    </recommendedName>
</protein>
<dbReference type="InterPro" id="IPR058548">
    <property type="entry name" value="MlaB-like_STAS"/>
</dbReference>
<dbReference type="InterPro" id="IPR036513">
    <property type="entry name" value="STAS_dom_sf"/>
</dbReference>
<dbReference type="SUPFAM" id="SSF52091">
    <property type="entry name" value="SpoIIaa-like"/>
    <property type="match status" value="1"/>
</dbReference>
<accession>A0A1E7YK16</accession>
<reference evidence="2 3" key="1">
    <citation type="submission" date="2016-06" db="EMBL/GenBank/DDBJ databases">
        <title>Gene turnover analysis identifies the evolutionary adaptation of the extremophile Acidithiobacillus caldus.</title>
        <authorList>
            <person name="Zhang X."/>
        </authorList>
    </citation>
    <scope>NUCLEOTIDE SEQUENCE [LARGE SCALE GENOMIC DNA]</scope>
    <source>
        <strain evidence="2 3">DX</strain>
    </source>
</reference>
<dbReference type="Proteomes" id="UP000175616">
    <property type="component" value="Unassembled WGS sequence"/>
</dbReference>
<proteinExistence type="predicted"/>
<evidence type="ECO:0000259" key="1">
    <source>
        <dbReference type="Pfam" id="PF13466"/>
    </source>
</evidence>
<dbReference type="EMBL" id="LZYE01000357">
    <property type="protein sequence ID" value="OFC29811.1"/>
    <property type="molecule type" value="Genomic_DNA"/>
</dbReference>
<name>A0A1E7YK16_9PROT</name>
<dbReference type="AlphaFoldDB" id="A0A1E7YK16"/>